<keyword evidence="9" id="KW-1185">Reference proteome</keyword>
<comment type="cofactor">
    <cofactor evidence="6">
        <name>[2Fe-2S] cluster</name>
        <dbReference type="ChEBI" id="CHEBI:190135"/>
    </cofactor>
</comment>
<dbReference type="CDD" id="cd00207">
    <property type="entry name" value="fer2"/>
    <property type="match status" value="1"/>
</dbReference>
<evidence type="ECO:0000259" key="7">
    <source>
        <dbReference type="PROSITE" id="PS51085"/>
    </source>
</evidence>
<evidence type="ECO:0000256" key="5">
    <source>
        <dbReference type="ARBA" id="ARBA00023014"/>
    </source>
</evidence>
<sequence length="188" mass="21545">MNTCRIFSRSISYKRAFFIHTASLYSYNFKSIHLACQYSPQLSCFPITYSPYRAIHTSFRLRGDEQLEFNESVRVTFIDRDGNHVPVIGNIGENLLSLAHRYDIEMEGACDASLACTTCHVYIQPEFFSVLLPSTDEEEDLLDLAPFLESNSRLGCQVLLTRDMQGMFISLPRVTRNFYVDGHIPKAH</sequence>
<dbReference type="Pfam" id="PF00111">
    <property type="entry name" value="Fer2"/>
    <property type="match status" value="1"/>
</dbReference>
<dbReference type="InterPro" id="IPR036010">
    <property type="entry name" value="2Fe-2S_ferredoxin-like_sf"/>
</dbReference>
<dbReference type="GO" id="GO:0051537">
    <property type="term" value="F:2 iron, 2 sulfur cluster binding"/>
    <property type="evidence" value="ECO:0007669"/>
    <property type="project" value="UniProtKB-KW"/>
</dbReference>
<dbReference type="GO" id="GO:0046872">
    <property type="term" value="F:metal ion binding"/>
    <property type="evidence" value="ECO:0007669"/>
    <property type="project" value="UniProtKB-KW"/>
</dbReference>
<dbReference type="InterPro" id="IPR012675">
    <property type="entry name" value="Beta-grasp_dom_sf"/>
</dbReference>
<evidence type="ECO:0000313" key="8">
    <source>
        <dbReference type="EMBL" id="KAI6646110.1"/>
    </source>
</evidence>
<comment type="caution">
    <text evidence="8">The sequence shown here is derived from an EMBL/GenBank/DDBJ whole genome shotgun (WGS) entry which is preliminary data.</text>
</comment>
<protein>
    <submittedName>
        <fullName evidence="8">Adrenodoxin-like protein</fullName>
    </submittedName>
</protein>
<dbReference type="PANTHER" id="PTHR23426">
    <property type="entry name" value="FERREDOXIN/ADRENODOXIN"/>
    <property type="match status" value="1"/>
</dbReference>
<evidence type="ECO:0000256" key="2">
    <source>
        <dbReference type="ARBA" id="ARBA00022714"/>
    </source>
</evidence>
<evidence type="ECO:0000256" key="4">
    <source>
        <dbReference type="ARBA" id="ARBA00023004"/>
    </source>
</evidence>
<dbReference type="PRINTS" id="PR00355">
    <property type="entry name" value="ADRENODOXIN"/>
</dbReference>
<dbReference type="PANTHER" id="PTHR23426:SF65">
    <property type="entry name" value="FERREDOXIN-2, MITOCHONDRIAL"/>
    <property type="match status" value="1"/>
</dbReference>
<evidence type="ECO:0000256" key="3">
    <source>
        <dbReference type="ARBA" id="ARBA00022723"/>
    </source>
</evidence>
<evidence type="ECO:0000313" key="9">
    <source>
        <dbReference type="Proteomes" id="UP001165289"/>
    </source>
</evidence>
<dbReference type="InterPro" id="IPR018298">
    <property type="entry name" value="Adrenodoxin_Fe-S_BS"/>
</dbReference>
<comment type="similarity">
    <text evidence="1">Belongs to the adrenodoxin/putidaredoxin family.</text>
</comment>
<evidence type="ECO:0000256" key="1">
    <source>
        <dbReference type="ARBA" id="ARBA00010914"/>
    </source>
</evidence>
<dbReference type="GO" id="GO:0009055">
    <property type="term" value="F:electron transfer activity"/>
    <property type="evidence" value="ECO:0007669"/>
    <property type="project" value="TreeGrafter"/>
</dbReference>
<keyword evidence="4" id="KW-0408">Iron</keyword>
<reference evidence="8 9" key="1">
    <citation type="journal article" date="2023" name="BMC Biol.">
        <title>The compact genome of the sponge Oopsacas minuta (Hexactinellida) is lacking key metazoan core genes.</title>
        <authorList>
            <person name="Santini S."/>
            <person name="Schenkelaars Q."/>
            <person name="Jourda C."/>
            <person name="Duchesne M."/>
            <person name="Belahbib H."/>
            <person name="Rocher C."/>
            <person name="Selva M."/>
            <person name="Riesgo A."/>
            <person name="Vervoort M."/>
            <person name="Leys S.P."/>
            <person name="Kodjabachian L."/>
            <person name="Le Bivic A."/>
            <person name="Borchiellini C."/>
            <person name="Claverie J.M."/>
            <person name="Renard E."/>
        </authorList>
    </citation>
    <scope>NUCLEOTIDE SEQUENCE [LARGE SCALE GENOMIC DNA]</scope>
    <source>
        <strain evidence="8">SPO-2</strain>
    </source>
</reference>
<dbReference type="EMBL" id="JAKMXF010000362">
    <property type="protein sequence ID" value="KAI6646110.1"/>
    <property type="molecule type" value="Genomic_DNA"/>
</dbReference>
<keyword evidence="2" id="KW-0001">2Fe-2S</keyword>
<dbReference type="GO" id="GO:0005739">
    <property type="term" value="C:mitochondrion"/>
    <property type="evidence" value="ECO:0007669"/>
    <property type="project" value="TreeGrafter"/>
</dbReference>
<dbReference type="Gene3D" id="3.10.20.30">
    <property type="match status" value="1"/>
</dbReference>
<dbReference type="Proteomes" id="UP001165289">
    <property type="component" value="Unassembled WGS sequence"/>
</dbReference>
<accession>A0AAV7JBH8</accession>
<gene>
    <name evidence="8" type="ORF">LOD99_9461</name>
</gene>
<organism evidence="8 9">
    <name type="scientific">Oopsacas minuta</name>
    <dbReference type="NCBI Taxonomy" id="111878"/>
    <lineage>
        <taxon>Eukaryota</taxon>
        <taxon>Metazoa</taxon>
        <taxon>Porifera</taxon>
        <taxon>Hexactinellida</taxon>
        <taxon>Hexasterophora</taxon>
        <taxon>Lyssacinosida</taxon>
        <taxon>Leucopsacidae</taxon>
        <taxon>Oopsacas</taxon>
    </lineage>
</organism>
<dbReference type="SUPFAM" id="SSF54292">
    <property type="entry name" value="2Fe-2S ferredoxin-like"/>
    <property type="match status" value="1"/>
</dbReference>
<dbReference type="GO" id="GO:0140647">
    <property type="term" value="P:P450-containing electron transport chain"/>
    <property type="evidence" value="ECO:0007669"/>
    <property type="project" value="InterPro"/>
</dbReference>
<keyword evidence="3" id="KW-0479">Metal-binding</keyword>
<proteinExistence type="inferred from homology"/>
<feature type="domain" description="2Fe-2S ferredoxin-type" evidence="7">
    <location>
        <begin position="73"/>
        <end position="175"/>
    </location>
</feature>
<dbReference type="PROSITE" id="PS51085">
    <property type="entry name" value="2FE2S_FER_2"/>
    <property type="match status" value="1"/>
</dbReference>
<dbReference type="InterPro" id="IPR001041">
    <property type="entry name" value="2Fe-2S_ferredoxin-type"/>
</dbReference>
<dbReference type="InterPro" id="IPR001055">
    <property type="entry name" value="Adrenodoxin-like"/>
</dbReference>
<evidence type="ECO:0000256" key="6">
    <source>
        <dbReference type="ARBA" id="ARBA00034078"/>
    </source>
</evidence>
<dbReference type="PROSITE" id="PS00814">
    <property type="entry name" value="ADX"/>
    <property type="match status" value="1"/>
</dbReference>
<dbReference type="AlphaFoldDB" id="A0AAV7JBH8"/>
<keyword evidence="5" id="KW-0411">Iron-sulfur</keyword>
<name>A0AAV7JBH8_9METZ</name>